<evidence type="ECO:0000256" key="11">
    <source>
        <dbReference type="ARBA" id="ARBA00047899"/>
    </source>
</evidence>
<protein>
    <recommendedName>
        <fullName evidence="3">non-specific serine/threonine protein kinase</fullName>
        <ecNumber evidence="3">2.7.11.1</ecNumber>
    </recommendedName>
    <alternativeName>
        <fullName evidence="10">Autophagy-related protein 1</fullName>
    </alternativeName>
</protein>
<feature type="domain" description="FHA" evidence="14">
    <location>
        <begin position="255"/>
        <end position="307"/>
    </location>
</feature>
<name>A0A6A6BY44_ZASCE</name>
<keyword evidence="5" id="KW-0808">Transferase</keyword>
<dbReference type="InterPro" id="IPR008984">
    <property type="entry name" value="SMAD_FHA_dom_sf"/>
</dbReference>
<keyword evidence="6" id="KW-0547">Nucleotide-binding</keyword>
<reference evidence="16" key="1">
    <citation type="journal article" date="2020" name="Stud. Mycol.">
        <title>101 Dothideomycetes genomes: a test case for predicting lifestyles and emergence of pathogens.</title>
        <authorList>
            <person name="Haridas S."/>
            <person name="Albert R."/>
            <person name="Binder M."/>
            <person name="Bloem J."/>
            <person name="Labutti K."/>
            <person name="Salamov A."/>
            <person name="Andreopoulos B."/>
            <person name="Baker S."/>
            <person name="Barry K."/>
            <person name="Bills G."/>
            <person name="Bluhm B."/>
            <person name="Cannon C."/>
            <person name="Castanera R."/>
            <person name="Culley D."/>
            <person name="Daum C."/>
            <person name="Ezra D."/>
            <person name="Gonzalez J."/>
            <person name="Henrissat B."/>
            <person name="Kuo A."/>
            <person name="Liang C."/>
            <person name="Lipzen A."/>
            <person name="Lutzoni F."/>
            <person name="Magnuson J."/>
            <person name="Mondo S."/>
            <person name="Nolan M."/>
            <person name="Ohm R."/>
            <person name="Pangilinan J."/>
            <person name="Park H.-J."/>
            <person name="Ramirez L."/>
            <person name="Alfaro M."/>
            <person name="Sun H."/>
            <person name="Tritt A."/>
            <person name="Yoshinaga Y."/>
            <person name="Zwiers L.-H."/>
            <person name="Turgeon B."/>
            <person name="Goodwin S."/>
            <person name="Spatafora J."/>
            <person name="Crous P."/>
            <person name="Grigoriev I."/>
        </authorList>
    </citation>
    <scope>NUCLEOTIDE SEQUENCE</scope>
    <source>
        <strain evidence="16">ATCC 36951</strain>
    </source>
</reference>
<evidence type="ECO:0000313" key="16">
    <source>
        <dbReference type="EMBL" id="KAF2158472.1"/>
    </source>
</evidence>
<dbReference type="InterPro" id="IPR000253">
    <property type="entry name" value="FHA_dom"/>
</dbReference>
<dbReference type="GO" id="GO:0010506">
    <property type="term" value="P:regulation of autophagy"/>
    <property type="evidence" value="ECO:0007669"/>
    <property type="project" value="InterPro"/>
</dbReference>
<keyword evidence="8" id="KW-0067">ATP-binding</keyword>
<keyword evidence="9" id="KW-0072">Autophagy</keyword>
<evidence type="ECO:0000256" key="10">
    <source>
        <dbReference type="ARBA" id="ARBA00030237"/>
    </source>
</evidence>
<evidence type="ECO:0000259" key="15">
    <source>
        <dbReference type="PROSITE" id="PS50011"/>
    </source>
</evidence>
<evidence type="ECO:0000256" key="12">
    <source>
        <dbReference type="ARBA" id="ARBA00048679"/>
    </source>
</evidence>
<dbReference type="InterPro" id="IPR000719">
    <property type="entry name" value="Prot_kinase_dom"/>
</dbReference>
<dbReference type="AlphaFoldDB" id="A0A6A6BY44"/>
<dbReference type="InterPro" id="IPR011009">
    <property type="entry name" value="Kinase-like_dom_sf"/>
</dbReference>
<feature type="domain" description="Protein kinase" evidence="15">
    <location>
        <begin position="401"/>
        <end position="662"/>
    </location>
</feature>
<dbReference type="CDD" id="cd00180">
    <property type="entry name" value="PKc"/>
    <property type="match status" value="1"/>
</dbReference>
<dbReference type="GO" id="GO:0005829">
    <property type="term" value="C:cytosol"/>
    <property type="evidence" value="ECO:0007669"/>
    <property type="project" value="TreeGrafter"/>
</dbReference>
<dbReference type="Proteomes" id="UP000799537">
    <property type="component" value="Unassembled WGS sequence"/>
</dbReference>
<comment type="catalytic activity">
    <reaction evidence="11">
        <text>L-threonyl-[protein] + ATP = O-phospho-L-threonyl-[protein] + ADP + H(+)</text>
        <dbReference type="Rhea" id="RHEA:46608"/>
        <dbReference type="Rhea" id="RHEA-COMP:11060"/>
        <dbReference type="Rhea" id="RHEA-COMP:11605"/>
        <dbReference type="ChEBI" id="CHEBI:15378"/>
        <dbReference type="ChEBI" id="CHEBI:30013"/>
        <dbReference type="ChEBI" id="CHEBI:30616"/>
        <dbReference type="ChEBI" id="CHEBI:61977"/>
        <dbReference type="ChEBI" id="CHEBI:456216"/>
        <dbReference type="EC" id="2.7.11.1"/>
    </reaction>
</comment>
<keyword evidence="4" id="KW-0723">Serine/threonine-protein kinase</keyword>
<dbReference type="PROSITE" id="PS50011">
    <property type="entry name" value="PROTEIN_KINASE_DOM"/>
    <property type="match status" value="1"/>
</dbReference>
<accession>A0A6A6BY44</accession>
<keyword evidence="7" id="KW-0418">Kinase</keyword>
<dbReference type="SUPFAM" id="SSF56112">
    <property type="entry name" value="Protein kinase-like (PK-like)"/>
    <property type="match status" value="1"/>
</dbReference>
<feature type="region of interest" description="Disordered" evidence="13">
    <location>
        <begin position="666"/>
        <end position="690"/>
    </location>
</feature>
<evidence type="ECO:0000256" key="7">
    <source>
        <dbReference type="ARBA" id="ARBA00022777"/>
    </source>
</evidence>
<comment type="similarity">
    <text evidence="2">Belongs to the protein kinase superfamily. CAMK Ser/Thr protein kinase family. CHEK2 subfamily.</text>
</comment>
<dbReference type="GO" id="GO:0000045">
    <property type="term" value="P:autophagosome assembly"/>
    <property type="evidence" value="ECO:0007669"/>
    <property type="project" value="TreeGrafter"/>
</dbReference>
<evidence type="ECO:0000256" key="13">
    <source>
        <dbReference type="SAM" id="MobiDB-lite"/>
    </source>
</evidence>
<dbReference type="PANTHER" id="PTHR24348:SF22">
    <property type="entry name" value="NON-SPECIFIC SERINE_THREONINE PROTEIN KINASE"/>
    <property type="match status" value="1"/>
</dbReference>
<evidence type="ECO:0000256" key="5">
    <source>
        <dbReference type="ARBA" id="ARBA00022679"/>
    </source>
</evidence>
<dbReference type="Gene3D" id="1.10.510.10">
    <property type="entry name" value="Transferase(Phosphotransferase) domain 1"/>
    <property type="match status" value="1"/>
</dbReference>
<evidence type="ECO:0000256" key="4">
    <source>
        <dbReference type="ARBA" id="ARBA00022527"/>
    </source>
</evidence>
<evidence type="ECO:0000256" key="3">
    <source>
        <dbReference type="ARBA" id="ARBA00012513"/>
    </source>
</evidence>
<dbReference type="InterPro" id="IPR045269">
    <property type="entry name" value="Atg1-like"/>
</dbReference>
<dbReference type="EMBL" id="ML993662">
    <property type="protein sequence ID" value="KAF2158472.1"/>
    <property type="molecule type" value="Genomic_DNA"/>
</dbReference>
<keyword evidence="17" id="KW-1185">Reference proteome</keyword>
<evidence type="ECO:0000256" key="1">
    <source>
        <dbReference type="ARBA" id="ARBA00004623"/>
    </source>
</evidence>
<comment type="catalytic activity">
    <reaction evidence="12">
        <text>L-seryl-[protein] + ATP = O-phospho-L-seryl-[protein] + ADP + H(+)</text>
        <dbReference type="Rhea" id="RHEA:17989"/>
        <dbReference type="Rhea" id="RHEA-COMP:9863"/>
        <dbReference type="Rhea" id="RHEA-COMP:11604"/>
        <dbReference type="ChEBI" id="CHEBI:15378"/>
        <dbReference type="ChEBI" id="CHEBI:29999"/>
        <dbReference type="ChEBI" id="CHEBI:30616"/>
        <dbReference type="ChEBI" id="CHEBI:83421"/>
        <dbReference type="ChEBI" id="CHEBI:456216"/>
        <dbReference type="EC" id="2.7.11.1"/>
    </reaction>
</comment>
<evidence type="ECO:0000256" key="6">
    <source>
        <dbReference type="ARBA" id="ARBA00022741"/>
    </source>
</evidence>
<dbReference type="GO" id="GO:0004674">
    <property type="term" value="F:protein serine/threonine kinase activity"/>
    <property type="evidence" value="ECO:0007669"/>
    <property type="project" value="UniProtKB-KW"/>
</dbReference>
<evidence type="ECO:0000259" key="14">
    <source>
        <dbReference type="PROSITE" id="PS50006"/>
    </source>
</evidence>
<sequence>MSTPTQFCIPSICAEELASRLETEVVRRQDETPPPKFQQPNPQQSYEYICEVEHAKRSAKEVDEIREAIEVPSYWECEARHLCAELLTQIFQEHCMADWKRTRHNIARRLQRAGYSRDRVRACRQSIEDQNYWKDEADQLRVDSALQEGKLIATFLAKGDTQRHCNKEANGRGSLPQGRPHRQRDTDLSVFVVIFGNITGSTNFAKIPTNKRYEFCRPQSSEGPQAEWRGAQTCKLFGPFLGLAFGENMFSPDGWILGSSDDPDVCDIQLAKDNRSGISRRHLRIDLSPGSHNPRFTNISKNPVQVHVDADERKRDRTVVLNQTDSLELTSPITIDLGEITFRVWQPSLSASGKRNYRANAEKFSKEFMESLPRPSGYTDPSVGASTFHVRLGQHKAVYKLEQTGTSSAGTFASVMRVNELHSGEVFAAKVPHFKMADSAGLVRKRWESLTQEFKNLASLRHPHIVETIEVVTGWHMNEPPWLIMEWIPCDLTSFDLDRRDSPKLLLHLASGLSFMHSKGFTHRDLKPDNVLVVQHGQRLLTAKIADFGTAKFDALGSMKTYAGSSIYVAPEFWTPETRYTNAVDMWSLGIIATQYLTEYDARSNAWSSDCPPSRIQHESWIRRLTESHVVTATMNVRLLLEGLLCEDSTKRWRAVETENWLKDMLDENPKTSDGQDTVRAGKDNEVDDA</sequence>
<dbReference type="RefSeq" id="XP_033659361.1">
    <property type="nucleotide sequence ID" value="XM_033810889.1"/>
</dbReference>
<dbReference type="SMART" id="SM00220">
    <property type="entry name" value="S_TKc"/>
    <property type="match status" value="1"/>
</dbReference>
<organism evidence="16 17">
    <name type="scientific">Zasmidium cellare ATCC 36951</name>
    <dbReference type="NCBI Taxonomy" id="1080233"/>
    <lineage>
        <taxon>Eukaryota</taxon>
        <taxon>Fungi</taxon>
        <taxon>Dikarya</taxon>
        <taxon>Ascomycota</taxon>
        <taxon>Pezizomycotina</taxon>
        <taxon>Dothideomycetes</taxon>
        <taxon>Dothideomycetidae</taxon>
        <taxon>Mycosphaerellales</taxon>
        <taxon>Mycosphaerellaceae</taxon>
        <taxon>Zasmidium</taxon>
    </lineage>
</organism>
<evidence type="ECO:0000256" key="8">
    <source>
        <dbReference type="ARBA" id="ARBA00022840"/>
    </source>
</evidence>
<dbReference type="OrthoDB" id="10252171at2759"/>
<dbReference type="GO" id="GO:0005524">
    <property type="term" value="F:ATP binding"/>
    <property type="evidence" value="ECO:0007669"/>
    <property type="project" value="UniProtKB-KW"/>
</dbReference>
<dbReference type="GO" id="GO:0034045">
    <property type="term" value="C:phagophore assembly site membrane"/>
    <property type="evidence" value="ECO:0007669"/>
    <property type="project" value="UniProtKB-SubCell"/>
</dbReference>
<comment type="subcellular location">
    <subcellularLocation>
        <location evidence="1">Preautophagosomal structure membrane</location>
        <topology evidence="1">Peripheral membrane protein</topology>
    </subcellularLocation>
</comment>
<dbReference type="PROSITE" id="PS50006">
    <property type="entry name" value="FHA_DOMAIN"/>
    <property type="match status" value="1"/>
</dbReference>
<proteinExistence type="inferred from homology"/>
<dbReference type="Pfam" id="PF00069">
    <property type="entry name" value="Pkinase"/>
    <property type="match status" value="1"/>
</dbReference>
<gene>
    <name evidence="16" type="ORF">M409DRAFT_38227</name>
</gene>
<feature type="compositionally biased region" description="Basic and acidic residues" evidence="13">
    <location>
        <begin position="680"/>
        <end position="690"/>
    </location>
</feature>
<dbReference type="PROSITE" id="PS00108">
    <property type="entry name" value="PROTEIN_KINASE_ST"/>
    <property type="match status" value="1"/>
</dbReference>
<evidence type="ECO:0000313" key="17">
    <source>
        <dbReference type="Proteomes" id="UP000799537"/>
    </source>
</evidence>
<evidence type="ECO:0000256" key="9">
    <source>
        <dbReference type="ARBA" id="ARBA00023006"/>
    </source>
</evidence>
<evidence type="ECO:0000256" key="2">
    <source>
        <dbReference type="ARBA" id="ARBA00005575"/>
    </source>
</evidence>
<dbReference type="InterPro" id="IPR008271">
    <property type="entry name" value="Ser/Thr_kinase_AS"/>
</dbReference>
<dbReference type="PANTHER" id="PTHR24348">
    <property type="entry name" value="SERINE/THREONINE-PROTEIN KINASE UNC-51-RELATED"/>
    <property type="match status" value="1"/>
</dbReference>
<dbReference type="GeneID" id="54564161"/>
<dbReference type="SUPFAM" id="SSF49879">
    <property type="entry name" value="SMAD/FHA domain"/>
    <property type="match status" value="1"/>
</dbReference>
<dbReference type="GO" id="GO:0005776">
    <property type="term" value="C:autophagosome"/>
    <property type="evidence" value="ECO:0007669"/>
    <property type="project" value="TreeGrafter"/>
</dbReference>
<dbReference type="EC" id="2.7.11.1" evidence="3"/>